<feature type="binding site" evidence="2">
    <location>
        <position position="86"/>
    </location>
    <ligand>
        <name>a divalent metal cation</name>
        <dbReference type="ChEBI" id="CHEBI:60240"/>
        <label>1</label>
    </ligand>
</feature>
<dbReference type="RefSeq" id="XP_009492183.1">
    <property type="nucleotide sequence ID" value="XM_009493908.1"/>
</dbReference>
<comment type="similarity">
    <text evidence="1">Belongs to the GTP cyclohydrolase I type 2/NIF3 family.</text>
</comment>
<keyword evidence="4" id="KW-1185">Reference proteome</keyword>
<dbReference type="OMA" id="NFDKTHL"/>
<evidence type="ECO:0000256" key="1">
    <source>
        <dbReference type="ARBA" id="ARBA00006964"/>
    </source>
</evidence>
<dbReference type="InterPro" id="IPR036069">
    <property type="entry name" value="DUF34/NIF3_sf"/>
</dbReference>
<dbReference type="STRING" id="691883.A0A058ZG94"/>
<proteinExistence type="inferred from homology"/>
<dbReference type="AlphaFoldDB" id="A0A058ZG94"/>
<gene>
    <name evidence="3" type="ORF">H696_00077</name>
</gene>
<feature type="binding site" evidence="2">
    <location>
        <position position="267"/>
    </location>
    <ligand>
        <name>a divalent metal cation</name>
        <dbReference type="ChEBI" id="CHEBI:60240"/>
        <label>1</label>
    </ligand>
</feature>
<dbReference type="eggNOG" id="KOG4131">
    <property type="taxonomic scope" value="Eukaryota"/>
</dbReference>
<feature type="binding site" evidence="2">
    <location>
        <position position="124"/>
    </location>
    <ligand>
        <name>a divalent metal cation</name>
        <dbReference type="ChEBI" id="CHEBI:60240"/>
        <label>1</label>
    </ligand>
</feature>
<dbReference type="GeneID" id="20524802"/>
<dbReference type="Proteomes" id="UP000030693">
    <property type="component" value="Unassembled WGS sequence"/>
</dbReference>
<dbReference type="OrthoDB" id="3345469at2759"/>
<evidence type="ECO:0000313" key="3">
    <source>
        <dbReference type="EMBL" id="KCV72482.1"/>
    </source>
</evidence>
<dbReference type="GO" id="GO:0046872">
    <property type="term" value="F:metal ion binding"/>
    <property type="evidence" value="ECO:0007669"/>
    <property type="project" value="UniProtKB-KW"/>
</dbReference>
<dbReference type="GO" id="GO:0005739">
    <property type="term" value="C:mitochondrion"/>
    <property type="evidence" value="ECO:0007669"/>
    <property type="project" value="TreeGrafter"/>
</dbReference>
<dbReference type="NCBIfam" id="TIGR00486">
    <property type="entry name" value="YbgI_SA1388"/>
    <property type="match status" value="1"/>
</dbReference>
<dbReference type="Gene3D" id="3.40.1390.30">
    <property type="entry name" value="NIF3 (NGG1p interacting factor 3)-like"/>
    <property type="match status" value="1"/>
</dbReference>
<dbReference type="InterPro" id="IPR002678">
    <property type="entry name" value="DUF34/NIF3"/>
</dbReference>
<keyword evidence="2" id="KW-0479">Metal-binding</keyword>
<dbReference type="EMBL" id="KB932201">
    <property type="protein sequence ID" value="KCV72482.1"/>
    <property type="molecule type" value="Genomic_DNA"/>
</dbReference>
<evidence type="ECO:0000313" key="4">
    <source>
        <dbReference type="Proteomes" id="UP000030693"/>
    </source>
</evidence>
<evidence type="ECO:0000256" key="2">
    <source>
        <dbReference type="PIRSR" id="PIRSR602678-1"/>
    </source>
</evidence>
<sequence length="307" mass="32134">MSTLAKPSLLKRVVSILERHAPLAFAGSWDNVGLIIEAPHETLDFLPPRPVSANATHECILLTNDLTLPVVREAAALGASVIVAYHPALFGKTRRLTTQDDRQRIALTCAALGISVYCPHTAWDSCEGGINDWLASIVGRASSQPTSVRPISQFTGAAAAAALEAGQPNAGEGRIVTFAEPVALSSIADALKAGLKLEYLRCVLPDQATPVAAGQQTVSQLAICAGSGASVLAAAGPGVDGWLTGEMGHHEALSAAARGVSVLLCEHSNSERGYLTDVMQPLLKEKLQSDQVSVVVSQVDRDPIQLL</sequence>
<reference evidence="3" key="1">
    <citation type="submission" date="2013-04" db="EMBL/GenBank/DDBJ databases">
        <title>The Genome Sequence of Fonticula alba ATCC 38817.</title>
        <authorList>
            <consortium name="The Broad Institute Genomics Platform"/>
            <person name="Russ C."/>
            <person name="Cuomo C."/>
            <person name="Burger G."/>
            <person name="Gray M.W."/>
            <person name="Holland P.W.H."/>
            <person name="King N."/>
            <person name="Lang F.B.F."/>
            <person name="Roger A.J."/>
            <person name="Ruiz-Trillo I."/>
            <person name="Brown M."/>
            <person name="Walker B."/>
            <person name="Young S."/>
            <person name="Zeng Q."/>
            <person name="Gargeya S."/>
            <person name="Fitzgerald M."/>
            <person name="Haas B."/>
            <person name="Abouelleil A."/>
            <person name="Allen A.W."/>
            <person name="Alvarado L."/>
            <person name="Arachchi H.M."/>
            <person name="Berlin A.M."/>
            <person name="Chapman S.B."/>
            <person name="Gainer-Dewar J."/>
            <person name="Goldberg J."/>
            <person name="Griggs A."/>
            <person name="Gujja S."/>
            <person name="Hansen M."/>
            <person name="Howarth C."/>
            <person name="Imamovic A."/>
            <person name="Ireland A."/>
            <person name="Larimer J."/>
            <person name="McCowan C."/>
            <person name="Murphy C."/>
            <person name="Pearson M."/>
            <person name="Poon T.W."/>
            <person name="Priest M."/>
            <person name="Roberts A."/>
            <person name="Saif S."/>
            <person name="Shea T."/>
            <person name="Sisk P."/>
            <person name="Sykes S."/>
            <person name="Wortman J."/>
            <person name="Nusbaum C."/>
            <person name="Birren B."/>
        </authorList>
    </citation>
    <scope>NUCLEOTIDE SEQUENCE [LARGE SCALE GENOMIC DNA]</scope>
    <source>
        <strain evidence="3">ATCC 38817</strain>
    </source>
</reference>
<protein>
    <recommendedName>
        <fullName evidence="5">YbgI/family dinuclear metal center protein</fullName>
    </recommendedName>
</protein>
<dbReference type="FunFam" id="3.40.1390.30:FF:000001">
    <property type="entry name" value="GTP cyclohydrolase 1 type 2"/>
    <property type="match status" value="1"/>
</dbReference>
<dbReference type="PANTHER" id="PTHR13799:SF13">
    <property type="entry name" value="NIF3-LIKE PROTEIN 1"/>
    <property type="match status" value="1"/>
</dbReference>
<feature type="binding site" evidence="2">
    <location>
        <position position="271"/>
    </location>
    <ligand>
        <name>a divalent metal cation</name>
        <dbReference type="ChEBI" id="CHEBI:60240"/>
        <label>1</label>
    </ligand>
</feature>
<accession>A0A058ZG94</accession>
<evidence type="ECO:0008006" key="5">
    <source>
        <dbReference type="Google" id="ProtNLM"/>
    </source>
</evidence>
<dbReference type="SUPFAM" id="SSF102705">
    <property type="entry name" value="NIF3 (NGG1p interacting factor 3)-like"/>
    <property type="match status" value="1"/>
</dbReference>
<dbReference type="PANTHER" id="PTHR13799">
    <property type="entry name" value="NGG1 INTERACTING FACTOR 3"/>
    <property type="match status" value="1"/>
</dbReference>
<dbReference type="Pfam" id="PF01784">
    <property type="entry name" value="DUF34_NIF3"/>
    <property type="match status" value="1"/>
</dbReference>
<organism evidence="3">
    <name type="scientific">Fonticula alba</name>
    <name type="common">Slime mold</name>
    <dbReference type="NCBI Taxonomy" id="691883"/>
    <lineage>
        <taxon>Eukaryota</taxon>
        <taxon>Rotosphaerida</taxon>
        <taxon>Fonticulaceae</taxon>
        <taxon>Fonticula</taxon>
    </lineage>
</organism>
<name>A0A058ZG94_FONAL</name>